<dbReference type="Gene3D" id="1.10.630.10">
    <property type="entry name" value="Cytochrome P450"/>
    <property type="match status" value="1"/>
</dbReference>
<dbReference type="GeneID" id="106744147"/>
<dbReference type="RefSeq" id="XP_014474122.1">
    <property type="nucleotide sequence ID" value="XM_014618636.1"/>
</dbReference>
<evidence type="ECO:0000256" key="4">
    <source>
        <dbReference type="ARBA" id="ARBA00004406"/>
    </source>
</evidence>
<evidence type="ECO:0000313" key="15">
    <source>
        <dbReference type="RefSeq" id="XP_014474122.1"/>
    </source>
</evidence>
<name>A0A6P3X780_DINQU</name>
<dbReference type="KEGG" id="dqu:106744147"/>
<dbReference type="PRINTS" id="PR00465">
    <property type="entry name" value="EP450IV"/>
</dbReference>
<keyword evidence="13" id="KW-0732">Signal</keyword>
<evidence type="ECO:0000256" key="7">
    <source>
        <dbReference type="ARBA" id="ARBA00022723"/>
    </source>
</evidence>
<evidence type="ECO:0000256" key="2">
    <source>
        <dbReference type="ARBA" id="ARBA00003690"/>
    </source>
</evidence>
<dbReference type="GO" id="GO:0005506">
    <property type="term" value="F:iron ion binding"/>
    <property type="evidence" value="ECO:0007669"/>
    <property type="project" value="InterPro"/>
</dbReference>
<dbReference type="AlphaFoldDB" id="A0A6P3X780"/>
<evidence type="ECO:0000256" key="10">
    <source>
        <dbReference type="ARBA" id="ARBA00023033"/>
    </source>
</evidence>
<dbReference type="GO" id="GO:0005789">
    <property type="term" value="C:endoplasmic reticulum membrane"/>
    <property type="evidence" value="ECO:0007669"/>
    <property type="project" value="UniProtKB-SubCell"/>
</dbReference>
<evidence type="ECO:0000313" key="14">
    <source>
        <dbReference type="Proteomes" id="UP000515204"/>
    </source>
</evidence>
<feature type="chain" id="PRO_5027535336" evidence="13">
    <location>
        <begin position="22"/>
        <end position="509"/>
    </location>
</feature>
<evidence type="ECO:0000256" key="3">
    <source>
        <dbReference type="ARBA" id="ARBA00004174"/>
    </source>
</evidence>
<proteinExistence type="inferred from homology"/>
<dbReference type="GO" id="GO:0020037">
    <property type="term" value="F:heme binding"/>
    <property type="evidence" value="ECO:0007669"/>
    <property type="project" value="InterPro"/>
</dbReference>
<keyword evidence="7 11" id="KW-0479">Metal-binding</keyword>
<evidence type="ECO:0000256" key="8">
    <source>
        <dbReference type="ARBA" id="ARBA00023002"/>
    </source>
</evidence>
<dbReference type="CDD" id="cd20628">
    <property type="entry name" value="CYP4"/>
    <property type="match status" value="1"/>
</dbReference>
<dbReference type="GO" id="GO:0004497">
    <property type="term" value="F:monooxygenase activity"/>
    <property type="evidence" value="ECO:0007669"/>
    <property type="project" value="UniProtKB-KW"/>
</dbReference>
<dbReference type="PROSITE" id="PS00086">
    <property type="entry name" value="CYTOCHROME_P450"/>
    <property type="match status" value="1"/>
</dbReference>
<protein>
    <submittedName>
        <fullName evidence="15">Cytochrome P450 4C1-like</fullName>
    </submittedName>
</protein>
<evidence type="ECO:0000256" key="6">
    <source>
        <dbReference type="ARBA" id="ARBA00022617"/>
    </source>
</evidence>
<reference evidence="15" key="1">
    <citation type="submission" date="2025-08" db="UniProtKB">
        <authorList>
            <consortium name="RefSeq"/>
        </authorList>
    </citation>
    <scope>IDENTIFICATION</scope>
</reference>
<dbReference type="InterPro" id="IPR017972">
    <property type="entry name" value="Cyt_P450_CS"/>
</dbReference>
<evidence type="ECO:0000256" key="11">
    <source>
        <dbReference type="PIRSR" id="PIRSR602403-1"/>
    </source>
</evidence>
<evidence type="ECO:0000256" key="9">
    <source>
        <dbReference type="ARBA" id="ARBA00023004"/>
    </source>
</evidence>
<feature type="signal peptide" evidence="13">
    <location>
        <begin position="1"/>
        <end position="21"/>
    </location>
</feature>
<feature type="binding site" description="axial binding residue" evidence="11">
    <location>
        <position position="453"/>
    </location>
    <ligand>
        <name>heme</name>
        <dbReference type="ChEBI" id="CHEBI:30413"/>
    </ligand>
    <ligandPart>
        <name>Fe</name>
        <dbReference type="ChEBI" id="CHEBI:18248"/>
    </ligandPart>
</feature>
<dbReference type="OrthoDB" id="1470350at2759"/>
<dbReference type="PRINTS" id="PR00385">
    <property type="entry name" value="P450"/>
</dbReference>
<dbReference type="PANTHER" id="PTHR24291">
    <property type="entry name" value="CYTOCHROME P450 FAMILY 4"/>
    <property type="match status" value="1"/>
</dbReference>
<sequence length="509" mass="59273">MIIALLLTCLFLAILYHYTIHLGRNGRFIDCIPGPVTLPILGNIQGLNASPEELWYLIRGWMGTYYPVWKYCVFSMPNICICNPDDMEKILNSTKHIVKGFEYKLLKPWLGEGLLTSKGMKWQQRRKILTPAFHFSILKQFVEILIEEGNRAAKSFKNTEESVIDDLLHFTSHHTLNAICETSMGTSLQDVGSSHEEYRHTVQDMGKFVVSRFFKPWLLNDTIFNLTSMGRTHNKYLNILHSFTRKIITERKLYHEQTKWQYLKNFENDIGMENEEVIGIKKKRMAMLDILIAESGKNGLSDSDIREEVDTFVFEGHDTVAIASCFTLQLLAEHKDIQDRVRNEISEVMQENDGKLTMKALQNMPYLEICLKESLRMYPSVTFISRICTEDVKLHSYLVPEGTTVHLFIYDLHHDAKIWPDPEVFNPDRFLPENIRNRHPYSYLPFSAGPRNCIGQRFALLELKALIAPLVYNFYLEPIDYLKDIRLKLDFVLRAVRPIRMKVIPIKRT</sequence>
<dbReference type="SUPFAM" id="SSF48264">
    <property type="entry name" value="Cytochrome P450"/>
    <property type="match status" value="1"/>
</dbReference>
<evidence type="ECO:0000256" key="1">
    <source>
        <dbReference type="ARBA" id="ARBA00001971"/>
    </source>
</evidence>
<dbReference type="Pfam" id="PF00067">
    <property type="entry name" value="p450"/>
    <property type="match status" value="1"/>
</dbReference>
<keyword evidence="10 12" id="KW-0503">Monooxygenase</keyword>
<dbReference type="InterPro" id="IPR002403">
    <property type="entry name" value="Cyt_P450_E_grp-IV"/>
</dbReference>
<comment type="cofactor">
    <cofactor evidence="1 11">
        <name>heme</name>
        <dbReference type="ChEBI" id="CHEBI:30413"/>
    </cofactor>
</comment>
<keyword evidence="9 11" id="KW-0408">Iron</keyword>
<keyword evidence="8 12" id="KW-0560">Oxidoreductase</keyword>
<gene>
    <name evidence="15" type="primary">LOC106744147</name>
</gene>
<dbReference type="PANTHER" id="PTHR24291:SF105">
    <property type="entry name" value="CYTOCHROME P450 4P1-RELATED"/>
    <property type="match status" value="1"/>
</dbReference>
<dbReference type="InterPro" id="IPR001128">
    <property type="entry name" value="Cyt_P450"/>
</dbReference>
<dbReference type="Proteomes" id="UP000515204">
    <property type="component" value="Unplaced"/>
</dbReference>
<keyword evidence="6 11" id="KW-0349">Heme</keyword>
<evidence type="ECO:0000256" key="13">
    <source>
        <dbReference type="SAM" id="SignalP"/>
    </source>
</evidence>
<dbReference type="InterPro" id="IPR036396">
    <property type="entry name" value="Cyt_P450_sf"/>
</dbReference>
<organism evidence="14 15">
    <name type="scientific">Dinoponera quadriceps</name>
    <name type="common">South American ant</name>
    <dbReference type="NCBI Taxonomy" id="609295"/>
    <lineage>
        <taxon>Eukaryota</taxon>
        <taxon>Metazoa</taxon>
        <taxon>Ecdysozoa</taxon>
        <taxon>Arthropoda</taxon>
        <taxon>Hexapoda</taxon>
        <taxon>Insecta</taxon>
        <taxon>Pterygota</taxon>
        <taxon>Neoptera</taxon>
        <taxon>Endopterygota</taxon>
        <taxon>Hymenoptera</taxon>
        <taxon>Apocrita</taxon>
        <taxon>Aculeata</taxon>
        <taxon>Formicoidea</taxon>
        <taxon>Formicidae</taxon>
        <taxon>Ponerinae</taxon>
        <taxon>Ponerini</taxon>
        <taxon>Dinoponera</taxon>
    </lineage>
</organism>
<evidence type="ECO:0000256" key="12">
    <source>
        <dbReference type="RuleBase" id="RU000461"/>
    </source>
</evidence>
<comment type="function">
    <text evidence="2">May be involved in the metabolism of insect hormones and in the breakdown of synthetic insecticides.</text>
</comment>
<evidence type="ECO:0000256" key="5">
    <source>
        <dbReference type="ARBA" id="ARBA00010617"/>
    </source>
</evidence>
<accession>A0A6P3X780</accession>
<keyword evidence="14" id="KW-1185">Reference proteome</keyword>
<comment type="subcellular location">
    <subcellularLocation>
        <location evidence="4">Endoplasmic reticulum membrane</location>
        <topology evidence="4">Peripheral membrane protein</topology>
    </subcellularLocation>
    <subcellularLocation>
        <location evidence="3">Microsome membrane</location>
        <topology evidence="3">Peripheral membrane protein</topology>
    </subcellularLocation>
</comment>
<dbReference type="InterPro" id="IPR050196">
    <property type="entry name" value="Cytochrome_P450_Monoox"/>
</dbReference>
<comment type="similarity">
    <text evidence="5 12">Belongs to the cytochrome P450 family.</text>
</comment>
<dbReference type="GO" id="GO:0016705">
    <property type="term" value="F:oxidoreductase activity, acting on paired donors, with incorporation or reduction of molecular oxygen"/>
    <property type="evidence" value="ECO:0007669"/>
    <property type="project" value="InterPro"/>
</dbReference>